<feature type="signal peptide" evidence="1">
    <location>
        <begin position="1"/>
        <end position="20"/>
    </location>
</feature>
<keyword evidence="3" id="KW-1185">Reference proteome</keyword>
<reference evidence="2 3" key="1">
    <citation type="submission" date="2024-01" db="EMBL/GenBank/DDBJ databases">
        <title>The genomes of 5 underutilized Papilionoideae crops provide insights into root nodulation and disease resistanc.</title>
        <authorList>
            <person name="Jiang F."/>
        </authorList>
    </citation>
    <scope>NUCLEOTIDE SEQUENCE [LARGE SCALE GENOMIC DNA]</scope>
    <source>
        <strain evidence="2">JINMINGXINNONG_FW02</strain>
        <tissue evidence="2">Leaves</tissue>
    </source>
</reference>
<name>A0AAN9QTT6_PHACN</name>
<accession>A0AAN9QTT6</accession>
<dbReference type="Proteomes" id="UP001374584">
    <property type="component" value="Unassembled WGS sequence"/>
</dbReference>
<organism evidence="2 3">
    <name type="scientific">Phaseolus coccineus</name>
    <name type="common">Scarlet runner bean</name>
    <name type="synonym">Phaseolus multiflorus</name>
    <dbReference type="NCBI Taxonomy" id="3886"/>
    <lineage>
        <taxon>Eukaryota</taxon>
        <taxon>Viridiplantae</taxon>
        <taxon>Streptophyta</taxon>
        <taxon>Embryophyta</taxon>
        <taxon>Tracheophyta</taxon>
        <taxon>Spermatophyta</taxon>
        <taxon>Magnoliopsida</taxon>
        <taxon>eudicotyledons</taxon>
        <taxon>Gunneridae</taxon>
        <taxon>Pentapetalae</taxon>
        <taxon>rosids</taxon>
        <taxon>fabids</taxon>
        <taxon>Fabales</taxon>
        <taxon>Fabaceae</taxon>
        <taxon>Papilionoideae</taxon>
        <taxon>50 kb inversion clade</taxon>
        <taxon>NPAAA clade</taxon>
        <taxon>indigoferoid/millettioid clade</taxon>
        <taxon>Phaseoleae</taxon>
        <taxon>Phaseolus</taxon>
    </lineage>
</organism>
<dbReference type="AlphaFoldDB" id="A0AAN9QTT6"/>
<feature type="chain" id="PRO_5042871726" evidence="1">
    <location>
        <begin position="21"/>
        <end position="73"/>
    </location>
</feature>
<keyword evidence="1" id="KW-0732">Signal</keyword>
<dbReference type="EMBL" id="JAYMYR010000009">
    <property type="protein sequence ID" value="KAK7342948.1"/>
    <property type="molecule type" value="Genomic_DNA"/>
</dbReference>
<evidence type="ECO:0000313" key="2">
    <source>
        <dbReference type="EMBL" id="KAK7342948.1"/>
    </source>
</evidence>
<sequence length="73" mass="8017">MSFILMLELIVMGELLGCEAESEFVAVALVLEVGGGSSKKVIEDEIGDEEQRDNCPTMMSLLKTLESCFTDDR</sequence>
<evidence type="ECO:0000313" key="3">
    <source>
        <dbReference type="Proteomes" id="UP001374584"/>
    </source>
</evidence>
<proteinExistence type="predicted"/>
<comment type="caution">
    <text evidence="2">The sequence shown here is derived from an EMBL/GenBank/DDBJ whole genome shotgun (WGS) entry which is preliminary data.</text>
</comment>
<gene>
    <name evidence="2" type="ORF">VNO80_25906</name>
</gene>
<evidence type="ECO:0000256" key="1">
    <source>
        <dbReference type="SAM" id="SignalP"/>
    </source>
</evidence>
<protein>
    <submittedName>
        <fullName evidence="2">Uncharacterized protein</fullName>
    </submittedName>
</protein>